<dbReference type="AlphaFoldDB" id="A0A9Q3SVU0"/>
<comment type="caution">
    <text evidence="2">The sequence shown here is derived from an EMBL/GenBank/DDBJ whole genome shotgun (WGS) entry which is preliminary data.</text>
</comment>
<evidence type="ECO:0000256" key="1">
    <source>
        <dbReference type="SAM" id="Phobius"/>
    </source>
</evidence>
<keyword evidence="1" id="KW-0472">Membrane</keyword>
<dbReference type="EMBL" id="JAHBFI010000014">
    <property type="protein sequence ID" value="MBZ5962696.1"/>
    <property type="molecule type" value="Genomic_DNA"/>
</dbReference>
<evidence type="ECO:0000313" key="3">
    <source>
        <dbReference type="Proteomes" id="UP000752647"/>
    </source>
</evidence>
<feature type="transmembrane region" description="Helical" evidence="1">
    <location>
        <begin position="127"/>
        <end position="147"/>
    </location>
</feature>
<organism evidence="2 3">
    <name type="scientific">Leuconostoc gasicomitatum</name>
    <dbReference type="NCBI Taxonomy" id="115778"/>
    <lineage>
        <taxon>Bacteria</taxon>
        <taxon>Bacillati</taxon>
        <taxon>Bacillota</taxon>
        <taxon>Bacilli</taxon>
        <taxon>Lactobacillales</taxon>
        <taxon>Lactobacillaceae</taxon>
        <taxon>Leuconostoc</taxon>
        <taxon>Leuconostoc gelidum group</taxon>
    </lineage>
</organism>
<evidence type="ECO:0000313" key="2">
    <source>
        <dbReference type="EMBL" id="MBZ5962696.1"/>
    </source>
</evidence>
<keyword evidence="1" id="KW-0812">Transmembrane</keyword>
<feature type="transmembrane region" description="Helical" evidence="1">
    <location>
        <begin position="88"/>
        <end position="115"/>
    </location>
</feature>
<feature type="transmembrane region" description="Helical" evidence="1">
    <location>
        <begin position="154"/>
        <end position="175"/>
    </location>
</feature>
<reference evidence="2" key="1">
    <citation type="submission" date="2021-05" db="EMBL/GenBank/DDBJ databases">
        <title>Pangenome of Leuconostoc gelidum warrants species status for Leuconostoc gelidum subsp. gasicomitatum.</title>
        <authorList>
            <person name="Johansson P."/>
            <person name="Sade E."/>
            <person name="Hultman J."/>
            <person name="Auvinen P."/>
            <person name="Bjorkroth J."/>
        </authorList>
    </citation>
    <scope>NUCLEOTIDE SEQUENCE</scope>
    <source>
        <strain evidence="2">A.21.4</strain>
    </source>
</reference>
<dbReference type="RefSeq" id="WP_010384023.1">
    <property type="nucleotide sequence ID" value="NZ_JAHBFC010000040.1"/>
</dbReference>
<dbReference type="OMA" id="TIIGPNW"/>
<proteinExistence type="predicted"/>
<accession>A0A9Q3SVU0</accession>
<feature type="transmembrane region" description="Helical" evidence="1">
    <location>
        <begin position="49"/>
        <end position="67"/>
    </location>
</feature>
<feature type="transmembrane region" description="Helical" evidence="1">
    <location>
        <begin position="190"/>
        <end position="210"/>
    </location>
</feature>
<gene>
    <name evidence="2" type="ORF">KIJ12_05990</name>
</gene>
<keyword evidence="1" id="KW-1133">Transmembrane helix</keyword>
<sequence length="284" mass="31443">MRQALKLYTTIRKNQFIMAAVIGMILIILSVGSFMLIPGMPNQDIVDALGPELIVIWLIIAIIVFLNDQSRRLDTWLYTQNISRGQLFVTRVILLVVLPIMVANVVDIGLTAALQPHTLLDALNVDITVSANIFFMSSLFVIIATIIGPNWLKAAGTIFTLGLLALAGPTIKLFFKSISSSMTSHFEGVIQPIITMVVALFIFAVGHYLAQNISDDTVDEAVRVHYLKWPIVIFVFIATLMKTMSSPGRSSFDGFLLGLVLPIILAIVTFIFVFKPTFKVTWDK</sequence>
<feature type="transmembrane region" description="Helical" evidence="1">
    <location>
        <begin position="16"/>
        <end position="37"/>
    </location>
</feature>
<protein>
    <submittedName>
        <fullName evidence="2">Permease</fullName>
    </submittedName>
</protein>
<dbReference type="Proteomes" id="UP000752647">
    <property type="component" value="Unassembled WGS sequence"/>
</dbReference>
<name>A0A9Q3SVU0_9LACO</name>
<feature type="transmembrane region" description="Helical" evidence="1">
    <location>
        <begin position="222"/>
        <end position="242"/>
    </location>
</feature>
<feature type="transmembrane region" description="Helical" evidence="1">
    <location>
        <begin position="254"/>
        <end position="274"/>
    </location>
</feature>